<dbReference type="Pfam" id="PF11138">
    <property type="entry name" value="DUF2911"/>
    <property type="match status" value="1"/>
</dbReference>
<gene>
    <name evidence="2" type="ORF">SAMN06296241_1547</name>
</gene>
<protein>
    <recommendedName>
        <fullName evidence="4">DUF2911 domain-containing protein</fullName>
    </recommendedName>
</protein>
<dbReference type="AlphaFoldDB" id="A0A285X3W1"/>
<keyword evidence="3" id="KW-1185">Reference proteome</keyword>
<evidence type="ECO:0008006" key="4">
    <source>
        <dbReference type="Google" id="ProtNLM"/>
    </source>
</evidence>
<dbReference type="EMBL" id="OCMF01000001">
    <property type="protein sequence ID" value="SOC80005.1"/>
    <property type="molecule type" value="Genomic_DNA"/>
</dbReference>
<proteinExistence type="predicted"/>
<dbReference type="RefSeq" id="WP_097055697.1">
    <property type="nucleotide sequence ID" value="NZ_OCMF01000001.1"/>
</dbReference>
<organism evidence="2 3">
    <name type="scientific">Salinimicrobium sediminis</name>
    <dbReference type="NCBI Taxonomy" id="1343891"/>
    <lineage>
        <taxon>Bacteria</taxon>
        <taxon>Pseudomonadati</taxon>
        <taxon>Bacteroidota</taxon>
        <taxon>Flavobacteriia</taxon>
        <taxon>Flavobacteriales</taxon>
        <taxon>Flavobacteriaceae</taxon>
        <taxon>Salinimicrobium</taxon>
    </lineage>
</organism>
<evidence type="ECO:0000313" key="2">
    <source>
        <dbReference type="EMBL" id="SOC80005.1"/>
    </source>
</evidence>
<keyword evidence="1" id="KW-0732">Signal</keyword>
<name>A0A285X3W1_9FLAO</name>
<evidence type="ECO:0000256" key="1">
    <source>
        <dbReference type="SAM" id="SignalP"/>
    </source>
</evidence>
<feature type="signal peptide" evidence="1">
    <location>
        <begin position="1"/>
        <end position="20"/>
    </location>
</feature>
<reference evidence="3" key="1">
    <citation type="submission" date="2017-09" db="EMBL/GenBank/DDBJ databases">
        <authorList>
            <person name="Varghese N."/>
            <person name="Submissions S."/>
        </authorList>
    </citation>
    <scope>NUCLEOTIDE SEQUENCE [LARGE SCALE GENOMIC DNA]</scope>
    <source>
        <strain evidence="3">CGMCC 1.12641</strain>
    </source>
</reference>
<dbReference type="Proteomes" id="UP000219193">
    <property type="component" value="Unassembled WGS sequence"/>
</dbReference>
<sequence>MNLKTYFLFLLLGVSSLLQAQVDEKEDHSSHVKSTKTAGKSLSPHTMAMAMVDVAHVHIDYSAPSVRDRVIFGGLVGFDRVWQAGAHNATWLSTDKDLLIAGKKLPAGKYGFFLIPGKKEWTLIFNSRWEQHGKDEYNEAEDVLRLTLKPEDLKEVQEVLTYEVNKTGEKSGELIFSWEKKKLRLPFEVK</sequence>
<dbReference type="OrthoDB" id="187854at2"/>
<dbReference type="InterPro" id="IPR021314">
    <property type="entry name" value="DUF2911"/>
</dbReference>
<feature type="chain" id="PRO_5012312461" description="DUF2911 domain-containing protein" evidence="1">
    <location>
        <begin position="21"/>
        <end position="190"/>
    </location>
</feature>
<accession>A0A285X3W1</accession>
<evidence type="ECO:0000313" key="3">
    <source>
        <dbReference type="Proteomes" id="UP000219193"/>
    </source>
</evidence>